<name>A0AAE5H4K3_CLOBE</name>
<gene>
    <name evidence="1" type="ORF">BCD95_002786</name>
</gene>
<organism evidence="1 2">
    <name type="scientific">Clostridium beijerinckii</name>
    <name type="common">Clostridium MP</name>
    <dbReference type="NCBI Taxonomy" id="1520"/>
    <lineage>
        <taxon>Bacteria</taxon>
        <taxon>Bacillati</taxon>
        <taxon>Bacillota</taxon>
        <taxon>Clostridia</taxon>
        <taxon>Eubacteriales</taxon>
        <taxon>Clostridiaceae</taxon>
        <taxon>Clostridium</taxon>
    </lineage>
</organism>
<sequence>MSVERNLYMRILTNLDGFSDIIKILIDNGFCFNSDRTITSLEENDVDDFNYIDFKSFEIVKKILDKREESGQSNSIIMINYDINERFIIRSVKLANDYSKYRRHYEINFDIGHGIRISGAERYTDFGIYLNKIIPIFVKNNIYICEVKCSDYDC</sequence>
<evidence type="ECO:0000313" key="1">
    <source>
        <dbReference type="EMBL" id="NSB14527.1"/>
    </source>
</evidence>
<dbReference type="Proteomes" id="UP000822184">
    <property type="component" value="Unassembled WGS sequence"/>
</dbReference>
<proteinExistence type="predicted"/>
<dbReference type="EMBL" id="JABTDW010000001">
    <property type="protein sequence ID" value="NSB14527.1"/>
    <property type="molecule type" value="Genomic_DNA"/>
</dbReference>
<accession>A0AAE5H4K3</accession>
<evidence type="ECO:0000313" key="2">
    <source>
        <dbReference type="Proteomes" id="UP000822184"/>
    </source>
</evidence>
<dbReference type="RefSeq" id="WP_077855608.1">
    <property type="nucleotide sequence ID" value="NZ_JABTDW010000001.1"/>
</dbReference>
<reference evidence="1" key="1">
    <citation type="submission" date="2020-06" db="EMBL/GenBank/DDBJ databases">
        <title>Genomic insights into acetone-butanol-ethanol (ABE) fermentation by sequencing solventogenic clostridia strains.</title>
        <authorList>
            <person name="Brown S."/>
        </authorList>
    </citation>
    <scope>NUCLEOTIDE SEQUENCE</scope>
    <source>
        <strain evidence="1">DJ123</strain>
    </source>
</reference>
<comment type="caution">
    <text evidence="1">The sequence shown here is derived from an EMBL/GenBank/DDBJ whole genome shotgun (WGS) entry which is preliminary data.</text>
</comment>
<dbReference type="AlphaFoldDB" id="A0AAE5H4K3"/>
<protein>
    <submittedName>
        <fullName evidence="1">Uncharacterized protein</fullName>
    </submittedName>
</protein>